<dbReference type="GO" id="GO:0097363">
    <property type="term" value="F:protein O-acetylglucosaminyltransferase activity"/>
    <property type="evidence" value="ECO:0007669"/>
    <property type="project" value="UniProtKB-EC"/>
</dbReference>
<comment type="similarity">
    <text evidence="2">Belongs to the glycosyltransferase 41 family. O-GlcNAc transferase subfamily.</text>
</comment>
<dbReference type="Pfam" id="PF13181">
    <property type="entry name" value="TPR_8"/>
    <property type="match status" value="2"/>
</dbReference>
<dbReference type="EC" id="2.4.1.255" evidence="3"/>
<dbReference type="InterPro" id="IPR019734">
    <property type="entry name" value="TPR_rpt"/>
</dbReference>
<dbReference type="Pfam" id="PF13414">
    <property type="entry name" value="TPR_11"/>
    <property type="match status" value="1"/>
</dbReference>
<dbReference type="PANTHER" id="PTHR44998:SF1">
    <property type="entry name" value="UDP-N-ACETYLGLUCOSAMINE--PEPTIDE N-ACETYLGLUCOSAMINYLTRANSFERASE 110 KDA SUBUNIT"/>
    <property type="match status" value="1"/>
</dbReference>
<evidence type="ECO:0000313" key="10">
    <source>
        <dbReference type="EMBL" id="RKJ98201.1"/>
    </source>
</evidence>
<dbReference type="PROSITE" id="PS50005">
    <property type="entry name" value="TPR"/>
    <property type="match status" value="7"/>
</dbReference>
<feature type="repeat" description="TPR" evidence="8">
    <location>
        <begin position="80"/>
        <end position="113"/>
    </location>
</feature>
<accession>A0A420KE42</accession>
<evidence type="ECO:0000256" key="1">
    <source>
        <dbReference type="ARBA" id="ARBA00004922"/>
    </source>
</evidence>
<evidence type="ECO:0000256" key="2">
    <source>
        <dbReference type="ARBA" id="ARBA00005386"/>
    </source>
</evidence>
<dbReference type="SUPFAM" id="SSF53756">
    <property type="entry name" value="UDP-Glycosyltransferase/glycogen phosphorylase"/>
    <property type="match status" value="1"/>
</dbReference>
<dbReference type="Gene3D" id="3.40.50.2000">
    <property type="entry name" value="Glycogen Phosphorylase B"/>
    <property type="match status" value="1"/>
</dbReference>
<gene>
    <name evidence="10" type="ORF">CE154_000015</name>
</gene>
<dbReference type="Gene3D" id="1.25.40.10">
    <property type="entry name" value="Tetratricopeptide repeat domain"/>
    <property type="match status" value="4"/>
</dbReference>
<sequence>MTDSKKPNFSIRFQSPAVPAPGFPSAGVSFRVPTMQPPKPALPDDAQACNMQGNTWLQANRVADAIKAYDRAIALQADYLDPHFNRGNALLRLGHKAEALAAFERAIALAPGLALAHYNRATVLEGMGREQEAMDSYRQVLRIEPGHVQAQFNLGCLHLRRKAYGEAVACMDRVLALEPRLAQAHNNRGNALLKSRYLLEAIASFDQALALQPQYADALVNRGNARLQRKEHAQAFTDLDQAIRLNPDQAQSRQLMGALLRDSKRHEEALQEFQRAWRCNPGQPGLLTDILGAKTAVCEWHNIGAGIDRIGQVVAQRQPGVSPFSVAVLCDDPALQLQAARNFVAVDYPENPLLGPVAPRADGGRIRVGYYSADFHHHATAILMAELFELHDRERFELFAFSFGTDSQDAMHARVRQAFDHFLDVRDRSDEAVARLSRELGIDIAVDLKGFTQDTRFGIFSYRCAPVQVSYLGYPGTTGADYIDYAIADKVVLPPQARCHFSEKVVYLPHSYQVNDSKRRIADRAFTREALGLPVAGFVFCCFNNNYKILPQMLDGWVRILHAVEDSVLWLLEDNPAVSRNLLREAQARGIAPQRLVFAPRMPLDEHLARHRLADLFLDTLPCNAHTTASDALWAGLPVLTCAGHSFASRVAASLLHAVGLPELVTETQEAYEARAIALARDAGQLDVLRSRLHAQAPASPLFDARRFARDLEAAYVVMHARAVQGLPPEAFEV</sequence>
<evidence type="ECO:0000256" key="5">
    <source>
        <dbReference type="ARBA" id="ARBA00022679"/>
    </source>
</evidence>
<evidence type="ECO:0000256" key="8">
    <source>
        <dbReference type="PROSITE-ProRule" id="PRU00339"/>
    </source>
</evidence>
<proteinExistence type="inferred from homology"/>
<dbReference type="PANTHER" id="PTHR44998">
    <property type="match status" value="1"/>
</dbReference>
<dbReference type="Gene3D" id="3.40.50.11380">
    <property type="match status" value="1"/>
</dbReference>
<keyword evidence="4" id="KW-0328">Glycosyltransferase</keyword>
<feature type="repeat" description="TPR" evidence="8">
    <location>
        <begin position="250"/>
        <end position="283"/>
    </location>
</feature>
<dbReference type="InterPro" id="IPR029489">
    <property type="entry name" value="OGT/SEC/SPY_C"/>
</dbReference>
<dbReference type="SMART" id="SM00028">
    <property type="entry name" value="TPR"/>
    <property type="match status" value="7"/>
</dbReference>
<evidence type="ECO:0000313" key="11">
    <source>
        <dbReference type="Proteomes" id="UP000216225"/>
    </source>
</evidence>
<feature type="domain" description="O-GlcNAc transferase C-terminal" evidence="9">
    <location>
        <begin position="527"/>
        <end position="712"/>
    </location>
</feature>
<reference evidence="10 11" key="1">
    <citation type="submission" date="2018-09" db="EMBL/GenBank/DDBJ databases">
        <title>Genome comparison of Alicycliphilus sp. BQ1, a polyurethanolytic bacterium, with its closest phylogenetic relatives Alicycliphilus denitrificans BC and K601, unable to attack polyurethane.</title>
        <authorList>
            <person name="Loza-Tavera H."/>
            <person name="Lozano L."/>
            <person name="Cevallos M."/>
            <person name="Maya-Lucas O."/>
            <person name="Garcia-Mena J."/>
            <person name="Hernandez J."/>
        </authorList>
    </citation>
    <scope>NUCLEOTIDE SEQUENCE [LARGE SCALE GENOMIC DNA]</scope>
    <source>
        <strain evidence="10 11">BQ1</strain>
    </source>
</reference>
<keyword evidence="6" id="KW-0677">Repeat</keyword>
<comment type="caution">
    <text evidence="10">The sequence shown here is derived from an EMBL/GenBank/DDBJ whole genome shotgun (WGS) entry which is preliminary data.</text>
</comment>
<comment type="pathway">
    <text evidence="1">Protein modification; protein glycosylation.</text>
</comment>
<dbReference type="AlphaFoldDB" id="A0A420KE42"/>
<feature type="repeat" description="TPR" evidence="8">
    <location>
        <begin position="46"/>
        <end position="79"/>
    </location>
</feature>
<keyword evidence="5" id="KW-0808">Transferase</keyword>
<dbReference type="Pfam" id="PF13432">
    <property type="entry name" value="TPR_16"/>
    <property type="match status" value="1"/>
</dbReference>
<evidence type="ECO:0000256" key="3">
    <source>
        <dbReference type="ARBA" id="ARBA00011970"/>
    </source>
</evidence>
<dbReference type="Pfam" id="PF13844">
    <property type="entry name" value="Glyco_transf_41"/>
    <property type="match status" value="2"/>
</dbReference>
<dbReference type="GO" id="GO:0006493">
    <property type="term" value="P:protein O-linked glycosylation"/>
    <property type="evidence" value="ECO:0007669"/>
    <property type="project" value="TreeGrafter"/>
</dbReference>
<feature type="repeat" description="TPR" evidence="8">
    <location>
        <begin position="216"/>
        <end position="249"/>
    </location>
</feature>
<organism evidence="10 11">
    <name type="scientific">Alicycliphilus denitrificans</name>
    <dbReference type="NCBI Taxonomy" id="179636"/>
    <lineage>
        <taxon>Bacteria</taxon>
        <taxon>Pseudomonadati</taxon>
        <taxon>Pseudomonadota</taxon>
        <taxon>Betaproteobacteria</taxon>
        <taxon>Burkholderiales</taxon>
        <taxon>Comamonadaceae</taxon>
        <taxon>Alicycliphilus</taxon>
    </lineage>
</organism>
<feature type="repeat" description="TPR" evidence="8">
    <location>
        <begin position="148"/>
        <end position="181"/>
    </location>
</feature>
<dbReference type="RefSeq" id="WP_094434084.1">
    <property type="nucleotide sequence ID" value="NZ_NKDB02000001.1"/>
</dbReference>
<evidence type="ECO:0000256" key="6">
    <source>
        <dbReference type="ARBA" id="ARBA00022737"/>
    </source>
</evidence>
<dbReference type="EMBL" id="NKDB02000001">
    <property type="protein sequence ID" value="RKJ98201.1"/>
    <property type="molecule type" value="Genomic_DNA"/>
</dbReference>
<evidence type="ECO:0000256" key="4">
    <source>
        <dbReference type="ARBA" id="ARBA00022676"/>
    </source>
</evidence>
<feature type="domain" description="O-GlcNAc transferase C-terminal" evidence="9">
    <location>
        <begin position="361"/>
        <end position="519"/>
    </location>
</feature>
<dbReference type="InterPro" id="IPR011990">
    <property type="entry name" value="TPR-like_helical_dom_sf"/>
</dbReference>
<evidence type="ECO:0000256" key="7">
    <source>
        <dbReference type="ARBA" id="ARBA00022803"/>
    </source>
</evidence>
<dbReference type="Proteomes" id="UP000216225">
    <property type="component" value="Unassembled WGS sequence"/>
</dbReference>
<keyword evidence="7 8" id="KW-0802">TPR repeat</keyword>
<protein>
    <recommendedName>
        <fullName evidence="3">protein O-GlcNAc transferase</fullName>
        <ecNumber evidence="3">2.4.1.255</ecNumber>
    </recommendedName>
</protein>
<name>A0A420KE42_9BURK</name>
<evidence type="ECO:0000259" key="9">
    <source>
        <dbReference type="Pfam" id="PF13844"/>
    </source>
</evidence>
<feature type="repeat" description="TPR" evidence="8">
    <location>
        <begin position="182"/>
        <end position="215"/>
    </location>
</feature>
<feature type="repeat" description="TPR" evidence="8">
    <location>
        <begin position="114"/>
        <end position="147"/>
    </location>
</feature>
<dbReference type="SUPFAM" id="SSF48452">
    <property type="entry name" value="TPR-like"/>
    <property type="match status" value="1"/>
</dbReference>